<gene>
    <name evidence="6" type="ORF">UFOPK1874_01110</name>
</gene>
<dbReference type="InterPro" id="IPR001328">
    <property type="entry name" value="Pept_tRNA_hydro"/>
</dbReference>
<evidence type="ECO:0000256" key="1">
    <source>
        <dbReference type="ARBA" id="ARBA00013260"/>
    </source>
</evidence>
<evidence type="ECO:0000256" key="5">
    <source>
        <dbReference type="ARBA" id="ARBA00038063"/>
    </source>
</evidence>
<evidence type="ECO:0000313" key="6">
    <source>
        <dbReference type="EMBL" id="CAB4621946.1"/>
    </source>
</evidence>
<dbReference type="InterPro" id="IPR036416">
    <property type="entry name" value="Pept_tRNA_hydro_sf"/>
</dbReference>
<keyword evidence="3" id="KW-0378">Hydrolase</keyword>
<dbReference type="PROSITE" id="PS01195">
    <property type="entry name" value="PEPT_TRNA_HYDROL_1"/>
    <property type="match status" value="1"/>
</dbReference>
<comment type="similarity">
    <text evidence="5">Belongs to the PTH family.</text>
</comment>
<dbReference type="HAMAP" id="MF_00083">
    <property type="entry name" value="Pept_tRNA_hydro_bact"/>
    <property type="match status" value="1"/>
</dbReference>
<keyword evidence="2" id="KW-0820">tRNA-binding</keyword>
<evidence type="ECO:0000256" key="3">
    <source>
        <dbReference type="ARBA" id="ARBA00022801"/>
    </source>
</evidence>
<dbReference type="PANTHER" id="PTHR17224">
    <property type="entry name" value="PEPTIDYL-TRNA HYDROLASE"/>
    <property type="match status" value="1"/>
</dbReference>
<dbReference type="InterPro" id="IPR018171">
    <property type="entry name" value="Pept_tRNA_hydro_CS"/>
</dbReference>
<dbReference type="GO" id="GO:0004045">
    <property type="term" value="F:peptidyl-tRNA hydrolase activity"/>
    <property type="evidence" value="ECO:0007669"/>
    <property type="project" value="UniProtKB-EC"/>
</dbReference>
<keyword evidence="4" id="KW-0694">RNA-binding</keyword>
<name>A0A6J6I934_9ZZZZ</name>
<dbReference type="EC" id="3.1.1.29" evidence="1"/>
<protein>
    <recommendedName>
        <fullName evidence="1">peptidyl-tRNA hydrolase</fullName>
        <ecNumber evidence="1">3.1.1.29</ecNumber>
    </recommendedName>
</protein>
<dbReference type="AlphaFoldDB" id="A0A6J6I934"/>
<dbReference type="PANTHER" id="PTHR17224:SF1">
    <property type="entry name" value="PEPTIDYL-TRNA HYDROLASE"/>
    <property type="match status" value="1"/>
</dbReference>
<dbReference type="FunFam" id="3.40.50.1470:FF:000001">
    <property type="entry name" value="Peptidyl-tRNA hydrolase"/>
    <property type="match status" value="1"/>
</dbReference>
<dbReference type="Pfam" id="PF01195">
    <property type="entry name" value="Pept_tRNA_hydro"/>
    <property type="match status" value="1"/>
</dbReference>
<dbReference type="SUPFAM" id="SSF53178">
    <property type="entry name" value="Peptidyl-tRNA hydrolase-like"/>
    <property type="match status" value="1"/>
</dbReference>
<accession>A0A6J6I934</accession>
<proteinExistence type="inferred from homology"/>
<organism evidence="6">
    <name type="scientific">freshwater metagenome</name>
    <dbReference type="NCBI Taxonomy" id="449393"/>
    <lineage>
        <taxon>unclassified sequences</taxon>
        <taxon>metagenomes</taxon>
        <taxon>ecological metagenomes</taxon>
    </lineage>
</organism>
<dbReference type="CDD" id="cd00462">
    <property type="entry name" value="PTH"/>
    <property type="match status" value="1"/>
</dbReference>
<dbReference type="NCBIfam" id="TIGR00447">
    <property type="entry name" value="pth"/>
    <property type="match status" value="1"/>
</dbReference>
<reference evidence="6" key="1">
    <citation type="submission" date="2020-05" db="EMBL/GenBank/DDBJ databases">
        <authorList>
            <person name="Chiriac C."/>
            <person name="Salcher M."/>
            <person name="Ghai R."/>
            <person name="Kavagutti S V."/>
        </authorList>
    </citation>
    <scope>NUCLEOTIDE SEQUENCE</scope>
</reference>
<dbReference type="GO" id="GO:0000049">
    <property type="term" value="F:tRNA binding"/>
    <property type="evidence" value="ECO:0007669"/>
    <property type="project" value="UniProtKB-KW"/>
</dbReference>
<dbReference type="PROSITE" id="PS01196">
    <property type="entry name" value="PEPT_TRNA_HYDROL_2"/>
    <property type="match status" value="1"/>
</dbReference>
<dbReference type="EMBL" id="CAEZUX010000162">
    <property type="protein sequence ID" value="CAB4621946.1"/>
    <property type="molecule type" value="Genomic_DNA"/>
</dbReference>
<sequence length="200" mass="21639">MLRRSEPRSGDMQRTLIVGLGNPGKKYARTRHNVGTDAIELLAKRLNVSLKVGRDRAQVAETRIGDEAVVLVIPTTWMNESGEAVGPIARRYKIPASNIIIIHDELDLEPGAVKLKMGGGLAGHNGLKSVSQHIGTNDYARVRIGVGKPTSKEQGADHVLSSIPPAERKVLDVAVEIACDAVEHIVKEGLDAAMREYNAR</sequence>
<evidence type="ECO:0000256" key="4">
    <source>
        <dbReference type="ARBA" id="ARBA00022884"/>
    </source>
</evidence>
<evidence type="ECO:0000256" key="2">
    <source>
        <dbReference type="ARBA" id="ARBA00022555"/>
    </source>
</evidence>
<dbReference type="Gene3D" id="3.40.50.1470">
    <property type="entry name" value="Peptidyl-tRNA hydrolase"/>
    <property type="match status" value="1"/>
</dbReference>